<keyword evidence="11" id="KW-1185">Reference proteome</keyword>
<evidence type="ECO:0000256" key="2">
    <source>
        <dbReference type="ARBA" id="ARBA00010793"/>
    </source>
</evidence>
<dbReference type="GO" id="GO:0009706">
    <property type="term" value="C:chloroplast inner membrane"/>
    <property type="evidence" value="ECO:0007669"/>
    <property type="project" value="TreeGrafter"/>
</dbReference>
<dbReference type="InterPro" id="IPR021825">
    <property type="entry name" value="RETICULATA-related"/>
</dbReference>
<sequence>MSHAVASLPSPQLSASSSLQKTQQPKFKAAFASARRVNKFNSGLLKYNRISNRQPGQRLVFSARRVRLNAIRGFVCDEKFGDSTQEEGLSGFSAAMEIMMLRKMPKGGMPKGGTGVLLRKDNFKLIAQKPTREIQTSPKLAEGSGGGDIGKKNSHGGGDGGDDGGDDDDYFGDFDEGDEGDEGGWFRRRTVFQEVFDRKILEAVLREWHRTMSDLPAGLLQACEMGLVSTAQMVKYLSINARPTVSRFMSRAMPQAISRAFIGRMIADPAFLPKMILEQVTTICSTAWWELRHRKDRIKQEWDLALINVLTAS</sequence>
<evidence type="ECO:0000256" key="6">
    <source>
        <dbReference type="ARBA" id="ARBA00022946"/>
    </source>
</evidence>
<protein>
    <submittedName>
        <fullName evidence="10">Uncharacterized protein</fullName>
    </submittedName>
</protein>
<evidence type="ECO:0000256" key="1">
    <source>
        <dbReference type="ARBA" id="ARBA00004508"/>
    </source>
</evidence>
<evidence type="ECO:0000256" key="9">
    <source>
        <dbReference type="SAM" id="MobiDB-lite"/>
    </source>
</evidence>
<reference evidence="10 11" key="1">
    <citation type="journal article" date="2021" name="Nat. Plants">
        <title>The Taxus genome provides insights into paclitaxel biosynthesis.</title>
        <authorList>
            <person name="Xiong X."/>
            <person name="Gou J."/>
            <person name="Liao Q."/>
            <person name="Li Y."/>
            <person name="Zhou Q."/>
            <person name="Bi G."/>
            <person name="Li C."/>
            <person name="Du R."/>
            <person name="Wang X."/>
            <person name="Sun T."/>
            <person name="Guo L."/>
            <person name="Liang H."/>
            <person name="Lu P."/>
            <person name="Wu Y."/>
            <person name="Zhang Z."/>
            <person name="Ro D.K."/>
            <person name="Shang Y."/>
            <person name="Huang S."/>
            <person name="Yan J."/>
        </authorList>
    </citation>
    <scope>NUCLEOTIDE SEQUENCE [LARGE SCALE GENOMIC DNA]</scope>
    <source>
        <strain evidence="10">Ta-2019</strain>
    </source>
</reference>
<dbReference type="AlphaFoldDB" id="A0AA38CFP4"/>
<comment type="subcellular location">
    <subcellularLocation>
        <location evidence="1">Plastid</location>
        <location evidence="1">Chloroplast membrane</location>
        <topology evidence="1">Multi-pass membrane protein</topology>
    </subcellularLocation>
</comment>
<keyword evidence="8" id="KW-0472">Membrane</keyword>
<evidence type="ECO:0000313" key="11">
    <source>
        <dbReference type="Proteomes" id="UP000824469"/>
    </source>
</evidence>
<keyword evidence="5" id="KW-0812">Transmembrane</keyword>
<evidence type="ECO:0000256" key="3">
    <source>
        <dbReference type="ARBA" id="ARBA00022528"/>
    </source>
</evidence>
<evidence type="ECO:0000256" key="4">
    <source>
        <dbReference type="ARBA" id="ARBA00022640"/>
    </source>
</evidence>
<feature type="region of interest" description="Disordered" evidence="9">
    <location>
        <begin position="1"/>
        <end position="20"/>
    </location>
</feature>
<dbReference type="GO" id="GO:0099402">
    <property type="term" value="P:plant organ development"/>
    <property type="evidence" value="ECO:0007669"/>
    <property type="project" value="TreeGrafter"/>
</dbReference>
<evidence type="ECO:0000256" key="5">
    <source>
        <dbReference type="ARBA" id="ARBA00022692"/>
    </source>
</evidence>
<keyword evidence="3" id="KW-0150">Chloroplast</keyword>
<proteinExistence type="inferred from homology"/>
<dbReference type="PANTHER" id="PTHR31038:SF2">
    <property type="entry name" value="PROTEIN RETICULATA-RELATED 1, CHLOROPLASTIC"/>
    <property type="match status" value="1"/>
</dbReference>
<name>A0AA38CFP4_TAXCH</name>
<comment type="caution">
    <text evidence="10">The sequence shown here is derived from an EMBL/GenBank/DDBJ whole genome shotgun (WGS) entry which is preliminary data.</text>
</comment>
<organism evidence="10 11">
    <name type="scientific">Taxus chinensis</name>
    <name type="common">Chinese yew</name>
    <name type="synonym">Taxus wallichiana var. chinensis</name>
    <dbReference type="NCBI Taxonomy" id="29808"/>
    <lineage>
        <taxon>Eukaryota</taxon>
        <taxon>Viridiplantae</taxon>
        <taxon>Streptophyta</taxon>
        <taxon>Embryophyta</taxon>
        <taxon>Tracheophyta</taxon>
        <taxon>Spermatophyta</taxon>
        <taxon>Pinopsida</taxon>
        <taxon>Pinidae</taxon>
        <taxon>Conifers II</taxon>
        <taxon>Cupressales</taxon>
        <taxon>Taxaceae</taxon>
        <taxon>Taxus</taxon>
    </lineage>
</organism>
<feature type="non-terminal residue" evidence="10">
    <location>
        <position position="1"/>
    </location>
</feature>
<dbReference type="Proteomes" id="UP000824469">
    <property type="component" value="Unassembled WGS sequence"/>
</dbReference>
<accession>A0AA38CFP4</accession>
<feature type="compositionally biased region" description="Acidic residues" evidence="9">
    <location>
        <begin position="160"/>
        <end position="178"/>
    </location>
</feature>
<dbReference type="PANTHER" id="PTHR31038">
    <property type="entry name" value="EXPRESSED PROTEIN-RELATED"/>
    <property type="match status" value="1"/>
</dbReference>
<evidence type="ECO:0000313" key="10">
    <source>
        <dbReference type="EMBL" id="KAH9296122.1"/>
    </source>
</evidence>
<gene>
    <name evidence="10" type="ORF">KI387_039710</name>
</gene>
<dbReference type="Pfam" id="PF11891">
    <property type="entry name" value="RETICULATA-like"/>
    <property type="match status" value="1"/>
</dbReference>
<keyword evidence="7" id="KW-1133">Transmembrane helix</keyword>
<evidence type="ECO:0000256" key="8">
    <source>
        <dbReference type="ARBA" id="ARBA00023136"/>
    </source>
</evidence>
<keyword evidence="6" id="KW-0809">Transit peptide</keyword>
<keyword evidence="4" id="KW-0934">Plastid</keyword>
<evidence type="ECO:0000256" key="7">
    <source>
        <dbReference type="ARBA" id="ARBA00022989"/>
    </source>
</evidence>
<feature type="region of interest" description="Disordered" evidence="9">
    <location>
        <begin position="128"/>
        <end position="178"/>
    </location>
</feature>
<dbReference type="EMBL" id="JAHRHJ020000011">
    <property type="protein sequence ID" value="KAH9296122.1"/>
    <property type="molecule type" value="Genomic_DNA"/>
</dbReference>
<comment type="similarity">
    <text evidence="2">Belongs to the RETICULATA family.</text>
</comment>